<gene>
    <name evidence="1" type="ORF">DAI18_16140</name>
</gene>
<name>A0A2S0PDK1_9NEIS</name>
<evidence type="ECO:0008006" key="3">
    <source>
        <dbReference type="Google" id="ProtNLM"/>
    </source>
</evidence>
<organism evidence="1 2">
    <name type="scientific">Microvirgula aerodenitrificans</name>
    <dbReference type="NCBI Taxonomy" id="57480"/>
    <lineage>
        <taxon>Bacteria</taxon>
        <taxon>Pseudomonadati</taxon>
        <taxon>Pseudomonadota</taxon>
        <taxon>Betaproteobacteria</taxon>
        <taxon>Neisseriales</taxon>
        <taxon>Aquaspirillaceae</taxon>
        <taxon>Microvirgula</taxon>
    </lineage>
</organism>
<accession>A0A2S0PDK1</accession>
<evidence type="ECO:0000313" key="2">
    <source>
        <dbReference type="Proteomes" id="UP000244173"/>
    </source>
</evidence>
<dbReference type="OrthoDB" id="2583792at2"/>
<dbReference type="RefSeq" id="WP_107889927.1">
    <property type="nucleotide sequence ID" value="NZ_CP028519.1"/>
</dbReference>
<dbReference type="KEGG" id="maer:DAI18_16140"/>
<reference evidence="1 2" key="1">
    <citation type="submission" date="2018-04" db="EMBL/GenBank/DDBJ databases">
        <title>Denitrifier Microvirgula.</title>
        <authorList>
            <person name="Anderson E."/>
            <person name="Jang J."/>
            <person name="Ishii S."/>
        </authorList>
    </citation>
    <scope>NUCLEOTIDE SEQUENCE [LARGE SCALE GENOMIC DNA]</scope>
    <source>
        <strain evidence="1 2">BE2.4</strain>
    </source>
</reference>
<dbReference type="STRING" id="1122240.GCA_000620105_02710"/>
<dbReference type="EMBL" id="CP028519">
    <property type="protein sequence ID" value="AVY95403.1"/>
    <property type="molecule type" value="Genomic_DNA"/>
</dbReference>
<sequence length="205" mass="21902">MTRSIAVITTGDPPPPALFARPELAARLTAIDIYALKRQSLASFSALFIAAGSDQRELLEQKPALTRYLHAGGVLVCNGHVVDPYVDGLTPFRPLPAFDVEQLTVHRLRSHPVHDGIDMRDLTFRHGVAGFYGRGCNPPPDGAVPVTGLGPARLPVDWEWSPPGGGRLFMHAGNDLWGCGDSGARCLPVQLVAWALSASAIGRPA</sequence>
<evidence type="ECO:0000313" key="1">
    <source>
        <dbReference type="EMBL" id="AVY95403.1"/>
    </source>
</evidence>
<proteinExistence type="predicted"/>
<dbReference type="Proteomes" id="UP000244173">
    <property type="component" value="Chromosome"/>
</dbReference>
<protein>
    <recommendedName>
        <fullName evidence="3">ThuA-like domain-containing protein</fullName>
    </recommendedName>
</protein>
<dbReference type="AlphaFoldDB" id="A0A2S0PDK1"/>
<keyword evidence="2" id="KW-1185">Reference proteome</keyword>